<evidence type="ECO:0000259" key="2">
    <source>
        <dbReference type="Pfam" id="PF02829"/>
    </source>
</evidence>
<protein>
    <submittedName>
        <fullName evidence="4">Transcription repressor NadR</fullName>
    </submittedName>
</protein>
<feature type="binding site" evidence="1">
    <location>
        <position position="84"/>
    </location>
    <ligand>
        <name>Ni(2+)</name>
        <dbReference type="ChEBI" id="CHEBI:49786"/>
    </ligand>
</feature>
<dbReference type="RefSeq" id="WP_150441654.1">
    <property type="nucleotide sequence ID" value="NZ_VYKL01000031.1"/>
</dbReference>
<feature type="binding site" evidence="1">
    <location>
        <position position="151"/>
    </location>
    <ligand>
        <name>Ni(2+)</name>
        <dbReference type="ChEBI" id="CHEBI:49786"/>
    </ligand>
</feature>
<name>A0A5J5HH63_9BACI</name>
<dbReference type="InterPro" id="IPR036388">
    <property type="entry name" value="WH-like_DNA-bd_sf"/>
</dbReference>
<dbReference type="InterPro" id="IPR026043">
    <property type="entry name" value="NadR"/>
</dbReference>
<feature type="domain" description="Helix-turn-helix type 11" evidence="3">
    <location>
        <begin position="12"/>
        <end position="65"/>
    </location>
</feature>
<dbReference type="Gene3D" id="1.10.10.10">
    <property type="entry name" value="Winged helix-like DNA-binding domain superfamily/Winged helix DNA-binding domain"/>
    <property type="match status" value="1"/>
</dbReference>
<dbReference type="GO" id="GO:0046872">
    <property type="term" value="F:metal ion binding"/>
    <property type="evidence" value="ECO:0007669"/>
    <property type="project" value="UniProtKB-KW"/>
</dbReference>
<dbReference type="Pfam" id="PF02829">
    <property type="entry name" value="3H"/>
    <property type="match status" value="1"/>
</dbReference>
<dbReference type="InterPro" id="IPR013196">
    <property type="entry name" value="HTH_11"/>
</dbReference>
<dbReference type="OrthoDB" id="9792661at2"/>
<dbReference type="AlphaFoldDB" id="A0A5J5HH63"/>
<feature type="domain" description="3H" evidence="2">
    <location>
        <begin position="80"/>
        <end position="176"/>
    </location>
</feature>
<organism evidence="4 5">
    <name type="scientific">Niallia endozanthoxylica</name>
    <dbReference type="NCBI Taxonomy" id="2036016"/>
    <lineage>
        <taxon>Bacteria</taxon>
        <taxon>Bacillati</taxon>
        <taxon>Bacillota</taxon>
        <taxon>Bacilli</taxon>
        <taxon>Bacillales</taxon>
        <taxon>Bacillaceae</taxon>
        <taxon>Niallia</taxon>
    </lineage>
</organism>
<feature type="binding site" evidence="1">
    <location>
        <position position="92"/>
    </location>
    <ligand>
        <name>Ni(2+)</name>
        <dbReference type="ChEBI" id="CHEBI:49786"/>
    </ligand>
</feature>
<comment type="caution">
    <text evidence="4">The sequence shown here is derived from an EMBL/GenBank/DDBJ whole genome shotgun (WGS) entry which is preliminary data.</text>
</comment>
<dbReference type="Proteomes" id="UP000326671">
    <property type="component" value="Unassembled WGS sequence"/>
</dbReference>
<evidence type="ECO:0000259" key="3">
    <source>
        <dbReference type="Pfam" id="PF08279"/>
    </source>
</evidence>
<evidence type="ECO:0000256" key="1">
    <source>
        <dbReference type="PIRSR" id="PIRSR037847-1"/>
    </source>
</evidence>
<sequence length="182" mass="20461">MKVEAKMSSTKRQQLIIDKLENTNTPITGSEFAKMANVSRQVIVQDISLLKAKNIPIMSTSQGYILNNNKEKEHNYEAVIICNHSLNQIEEELFILVGHGVTVKDIMIKHAVYGELKASVMVSNQSEVEQFMKRIKDANAVSLSSLTDGIHYHTLEADSKEKIEAAFRELKKAGILVNYLNQ</sequence>
<gene>
    <name evidence="4" type="ORF">F4V44_19300</name>
</gene>
<dbReference type="InterPro" id="IPR035922">
    <property type="entry name" value="3H_dom_sf"/>
</dbReference>
<keyword evidence="1" id="KW-0479">Metal-binding</keyword>
<dbReference type="InterPro" id="IPR036390">
    <property type="entry name" value="WH_DNA-bd_sf"/>
</dbReference>
<feature type="binding site" evidence="1">
    <location>
        <position position="153"/>
    </location>
    <ligand>
        <name>Ni(2+)</name>
        <dbReference type="ChEBI" id="CHEBI:49786"/>
    </ligand>
</feature>
<dbReference type="PIRSF" id="PIRSF037847">
    <property type="entry name" value="NiaR"/>
    <property type="match status" value="1"/>
</dbReference>
<keyword evidence="1" id="KW-0533">Nickel</keyword>
<dbReference type="InterPro" id="IPR004173">
    <property type="entry name" value="3H_domain"/>
</dbReference>
<dbReference type="Pfam" id="PF08279">
    <property type="entry name" value="HTH_11"/>
    <property type="match status" value="1"/>
</dbReference>
<accession>A0A5J5HH63</accession>
<dbReference type="EMBL" id="VYKL01000031">
    <property type="protein sequence ID" value="KAA9019497.1"/>
    <property type="molecule type" value="Genomic_DNA"/>
</dbReference>
<reference evidence="4 5" key="1">
    <citation type="submission" date="2019-09" db="EMBL/GenBank/DDBJ databases">
        <title>Whole genome sequences of isolates from the Mars Exploration Rovers.</title>
        <authorList>
            <person name="Seuylemezian A."/>
            <person name="Vaishampayan P."/>
        </authorList>
    </citation>
    <scope>NUCLEOTIDE SEQUENCE [LARGE SCALE GENOMIC DNA]</scope>
    <source>
        <strain evidence="4 5">MER_TA_151</strain>
    </source>
</reference>
<dbReference type="Gene3D" id="3.30.1340.20">
    <property type="entry name" value="3H domain"/>
    <property type="match status" value="1"/>
</dbReference>
<evidence type="ECO:0000313" key="4">
    <source>
        <dbReference type="EMBL" id="KAA9019497.1"/>
    </source>
</evidence>
<dbReference type="SUPFAM" id="SSF75500">
    <property type="entry name" value="Putative transcriptional regulator TM1602, C-terminal domain"/>
    <property type="match status" value="1"/>
</dbReference>
<proteinExistence type="predicted"/>
<dbReference type="PANTHER" id="PTHR40068">
    <property type="entry name" value="TRANSCRIPTION REPRESSOR NIAR-RELATED"/>
    <property type="match status" value="1"/>
</dbReference>
<dbReference type="SUPFAM" id="SSF46785">
    <property type="entry name" value="Winged helix' DNA-binding domain"/>
    <property type="match status" value="1"/>
</dbReference>
<keyword evidence="5" id="KW-1185">Reference proteome</keyword>
<evidence type="ECO:0000313" key="5">
    <source>
        <dbReference type="Proteomes" id="UP000326671"/>
    </source>
</evidence>
<dbReference type="PANTHER" id="PTHR40068:SF1">
    <property type="entry name" value="TRANSCRIPTION REPRESSOR NIAR-RELATED"/>
    <property type="match status" value="1"/>
</dbReference>